<dbReference type="RefSeq" id="WP_258434966.1">
    <property type="nucleotide sequence ID" value="NZ_JANSGW010000063.1"/>
</dbReference>
<accession>A0AAP3GDE4</accession>
<dbReference type="AlphaFoldDB" id="A0AAP3GDE4"/>
<keyword evidence="1" id="KW-0472">Membrane</keyword>
<reference evidence="2" key="1">
    <citation type="submission" date="2022-09" db="EMBL/GenBank/DDBJ databases">
        <title>Genome analysis and characterization of larvicidal activity of Brevibacillus strains.</title>
        <authorList>
            <person name="Patrusheva E.V."/>
            <person name="Izotova A.O."/>
            <person name="Toshchakov S.V."/>
            <person name="Sineoky S.P."/>
        </authorList>
    </citation>
    <scope>NUCLEOTIDE SEQUENCE</scope>
    <source>
        <strain evidence="2">VKPM_B-13247</strain>
    </source>
</reference>
<evidence type="ECO:0000313" key="2">
    <source>
        <dbReference type="EMBL" id="MCZ0810240.1"/>
    </source>
</evidence>
<sequence length="99" mass="10996">MEILSTVSNTGALISAICFGALGVIIGLIAFLCLINGDFMGITLLLASTILSGATYYTTLDYVTPRYEVTITDMFRFDTDKYQIIEQRGKVFVVKEIRR</sequence>
<organism evidence="2 3">
    <name type="scientific">Brevibacillus laterosporus</name>
    <name type="common">Bacillus laterosporus</name>
    <dbReference type="NCBI Taxonomy" id="1465"/>
    <lineage>
        <taxon>Bacteria</taxon>
        <taxon>Bacillati</taxon>
        <taxon>Bacillota</taxon>
        <taxon>Bacilli</taxon>
        <taxon>Bacillales</taxon>
        <taxon>Paenibacillaceae</taxon>
        <taxon>Brevibacillus</taxon>
    </lineage>
</organism>
<dbReference type="EMBL" id="JAPTNE010000063">
    <property type="protein sequence ID" value="MCZ0810240.1"/>
    <property type="molecule type" value="Genomic_DNA"/>
</dbReference>
<feature type="transmembrane region" description="Helical" evidence="1">
    <location>
        <begin position="42"/>
        <end position="59"/>
    </location>
</feature>
<feature type="transmembrane region" description="Helical" evidence="1">
    <location>
        <begin position="12"/>
        <end position="35"/>
    </location>
</feature>
<proteinExistence type="predicted"/>
<comment type="caution">
    <text evidence="2">The sequence shown here is derived from an EMBL/GenBank/DDBJ whole genome shotgun (WGS) entry which is preliminary data.</text>
</comment>
<keyword evidence="1" id="KW-0812">Transmembrane</keyword>
<evidence type="ECO:0000313" key="3">
    <source>
        <dbReference type="Proteomes" id="UP001077662"/>
    </source>
</evidence>
<evidence type="ECO:0000256" key="1">
    <source>
        <dbReference type="SAM" id="Phobius"/>
    </source>
</evidence>
<protein>
    <submittedName>
        <fullName evidence="2">Uncharacterized protein</fullName>
    </submittedName>
</protein>
<name>A0AAP3GDE4_BRELA</name>
<keyword evidence="1" id="KW-1133">Transmembrane helix</keyword>
<gene>
    <name evidence="2" type="ORF">O0554_25710</name>
</gene>
<dbReference type="Proteomes" id="UP001077662">
    <property type="component" value="Unassembled WGS sequence"/>
</dbReference>